<dbReference type="Gramene" id="rna23517">
    <property type="protein sequence ID" value="RHN61092.1"/>
    <property type="gene ID" value="gene23517"/>
</dbReference>
<feature type="domain" description="Late nodulin" evidence="2">
    <location>
        <begin position="1"/>
        <end position="53"/>
    </location>
</feature>
<evidence type="ECO:0000256" key="1">
    <source>
        <dbReference type="SAM" id="Phobius"/>
    </source>
</evidence>
<accession>A0A072ULH6</accession>
<keyword evidence="1" id="KW-1133">Transmembrane helix</keyword>
<protein>
    <submittedName>
        <fullName evidence="3">Nodule Cysteine-Rich (NCR) secreted peptide</fullName>
    </submittedName>
    <submittedName>
        <fullName evidence="4">Putative Late nodulin</fullName>
    </submittedName>
</protein>
<evidence type="ECO:0000313" key="6">
    <source>
        <dbReference type="Proteomes" id="UP000002051"/>
    </source>
</evidence>
<dbReference type="EnsemblPlants" id="KEH30246">
    <property type="protein sequence ID" value="KEH30246"/>
    <property type="gene ID" value="MTR_4g065820"/>
</dbReference>
<reference evidence="5" key="3">
    <citation type="submission" date="2015-04" db="UniProtKB">
        <authorList>
            <consortium name="EnsemblPlants"/>
        </authorList>
    </citation>
    <scope>IDENTIFICATION</scope>
    <source>
        <strain evidence="5">cv. Jemalong A17</strain>
    </source>
</reference>
<evidence type="ECO:0000313" key="3">
    <source>
        <dbReference type="EMBL" id="KEH30246.1"/>
    </source>
</evidence>
<name>A0A072ULH6_MEDTR</name>
<keyword evidence="1" id="KW-0472">Membrane</keyword>
<evidence type="ECO:0000313" key="4">
    <source>
        <dbReference type="EMBL" id="RHN61092.1"/>
    </source>
</evidence>
<dbReference type="InterPro" id="IPR009810">
    <property type="entry name" value="Nodulin_late_dom"/>
</dbReference>
<dbReference type="Proteomes" id="UP000002051">
    <property type="component" value="Chromosome 4"/>
</dbReference>
<sequence>MAEILKFFYIAIIYLSLFLVVFEDKRECDTNFDCQQKFSTQAEDLLWCIRGYCMSIPN</sequence>
<feature type="transmembrane region" description="Helical" evidence="1">
    <location>
        <begin position="6"/>
        <end position="22"/>
    </location>
</feature>
<dbReference type="Pfam" id="PF07127">
    <property type="entry name" value="Nodulin_late"/>
    <property type="match status" value="1"/>
</dbReference>
<dbReference type="HOGENOM" id="CLU_181053_7_2_1"/>
<dbReference type="EMBL" id="PSQE01000004">
    <property type="protein sequence ID" value="RHN61092.1"/>
    <property type="molecule type" value="Genomic_DNA"/>
</dbReference>
<evidence type="ECO:0000259" key="2">
    <source>
        <dbReference type="Pfam" id="PF07127"/>
    </source>
</evidence>
<dbReference type="EMBL" id="CM001220">
    <property type="protein sequence ID" value="KEH30246.1"/>
    <property type="molecule type" value="Genomic_DNA"/>
</dbReference>
<dbReference type="AlphaFoldDB" id="A0A072ULH6"/>
<reference evidence="4" key="4">
    <citation type="journal article" date="2018" name="Nat. Plants">
        <title>Whole-genome landscape of Medicago truncatula symbiotic genes.</title>
        <authorList>
            <person name="Pecrix Y."/>
            <person name="Gamas P."/>
            <person name="Carrere S."/>
        </authorList>
    </citation>
    <scope>NUCLEOTIDE SEQUENCE</scope>
    <source>
        <tissue evidence="4">Leaves</tissue>
    </source>
</reference>
<organism evidence="3 6">
    <name type="scientific">Medicago truncatula</name>
    <name type="common">Barrel medic</name>
    <name type="synonym">Medicago tribuloides</name>
    <dbReference type="NCBI Taxonomy" id="3880"/>
    <lineage>
        <taxon>Eukaryota</taxon>
        <taxon>Viridiplantae</taxon>
        <taxon>Streptophyta</taxon>
        <taxon>Embryophyta</taxon>
        <taxon>Tracheophyta</taxon>
        <taxon>Spermatophyta</taxon>
        <taxon>Magnoliopsida</taxon>
        <taxon>eudicotyledons</taxon>
        <taxon>Gunneridae</taxon>
        <taxon>Pentapetalae</taxon>
        <taxon>rosids</taxon>
        <taxon>fabids</taxon>
        <taxon>Fabales</taxon>
        <taxon>Fabaceae</taxon>
        <taxon>Papilionoideae</taxon>
        <taxon>50 kb inversion clade</taxon>
        <taxon>NPAAA clade</taxon>
        <taxon>Hologalegina</taxon>
        <taxon>IRL clade</taxon>
        <taxon>Trifolieae</taxon>
        <taxon>Medicago</taxon>
    </lineage>
</organism>
<keyword evidence="1" id="KW-0812">Transmembrane</keyword>
<reference evidence="3 6" key="2">
    <citation type="journal article" date="2014" name="BMC Genomics">
        <title>An improved genome release (version Mt4.0) for the model legume Medicago truncatula.</title>
        <authorList>
            <person name="Tang H."/>
            <person name="Krishnakumar V."/>
            <person name="Bidwell S."/>
            <person name="Rosen B."/>
            <person name="Chan A."/>
            <person name="Zhou S."/>
            <person name="Gentzbittel L."/>
            <person name="Childs K.L."/>
            <person name="Yandell M."/>
            <person name="Gundlach H."/>
            <person name="Mayer K.F."/>
            <person name="Schwartz D.C."/>
            <person name="Town C.D."/>
        </authorList>
    </citation>
    <scope>GENOME REANNOTATION</scope>
    <source>
        <strain evidence="3">A17</strain>
        <strain evidence="5 6">cv. Jemalong A17</strain>
    </source>
</reference>
<reference evidence="3 6" key="1">
    <citation type="journal article" date="2011" name="Nature">
        <title>The Medicago genome provides insight into the evolution of rhizobial symbioses.</title>
        <authorList>
            <person name="Young N.D."/>
            <person name="Debelle F."/>
            <person name="Oldroyd G.E."/>
            <person name="Geurts R."/>
            <person name="Cannon S.B."/>
            <person name="Udvardi M.K."/>
            <person name="Benedito V.A."/>
            <person name="Mayer K.F."/>
            <person name="Gouzy J."/>
            <person name="Schoof H."/>
            <person name="Van de Peer Y."/>
            <person name="Proost S."/>
            <person name="Cook D.R."/>
            <person name="Meyers B.C."/>
            <person name="Spannagl M."/>
            <person name="Cheung F."/>
            <person name="De Mita S."/>
            <person name="Krishnakumar V."/>
            <person name="Gundlach H."/>
            <person name="Zhou S."/>
            <person name="Mudge J."/>
            <person name="Bharti A.K."/>
            <person name="Murray J.D."/>
            <person name="Naoumkina M.A."/>
            <person name="Rosen B."/>
            <person name="Silverstein K.A."/>
            <person name="Tang H."/>
            <person name="Rombauts S."/>
            <person name="Zhao P.X."/>
            <person name="Zhou P."/>
            <person name="Barbe V."/>
            <person name="Bardou P."/>
            <person name="Bechner M."/>
            <person name="Bellec A."/>
            <person name="Berger A."/>
            <person name="Berges H."/>
            <person name="Bidwell S."/>
            <person name="Bisseling T."/>
            <person name="Choisne N."/>
            <person name="Couloux A."/>
            <person name="Denny R."/>
            <person name="Deshpande S."/>
            <person name="Dai X."/>
            <person name="Doyle J.J."/>
            <person name="Dudez A.M."/>
            <person name="Farmer A.D."/>
            <person name="Fouteau S."/>
            <person name="Franken C."/>
            <person name="Gibelin C."/>
            <person name="Gish J."/>
            <person name="Goldstein S."/>
            <person name="Gonzalez A.J."/>
            <person name="Green P.J."/>
            <person name="Hallab A."/>
            <person name="Hartog M."/>
            <person name="Hua A."/>
            <person name="Humphray S.J."/>
            <person name="Jeong D.H."/>
            <person name="Jing Y."/>
            <person name="Jocker A."/>
            <person name="Kenton S.M."/>
            <person name="Kim D.J."/>
            <person name="Klee K."/>
            <person name="Lai H."/>
            <person name="Lang C."/>
            <person name="Lin S."/>
            <person name="Macmil S.L."/>
            <person name="Magdelenat G."/>
            <person name="Matthews L."/>
            <person name="McCorrison J."/>
            <person name="Monaghan E.L."/>
            <person name="Mun J.H."/>
            <person name="Najar F.Z."/>
            <person name="Nicholson C."/>
            <person name="Noirot C."/>
            <person name="O'Bleness M."/>
            <person name="Paule C.R."/>
            <person name="Poulain J."/>
            <person name="Prion F."/>
            <person name="Qin B."/>
            <person name="Qu C."/>
            <person name="Retzel E.F."/>
            <person name="Riddle C."/>
            <person name="Sallet E."/>
            <person name="Samain S."/>
            <person name="Samson N."/>
            <person name="Sanders I."/>
            <person name="Saurat O."/>
            <person name="Scarpelli C."/>
            <person name="Schiex T."/>
            <person name="Segurens B."/>
            <person name="Severin A.J."/>
            <person name="Sherrier D.J."/>
            <person name="Shi R."/>
            <person name="Sims S."/>
            <person name="Singer S.R."/>
            <person name="Sinharoy S."/>
            <person name="Sterck L."/>
            <person name="Viollet A."/>
            <person name="Wang B.B."/>
            <person name="Wang K."/>
            <person name="Wang M."/>
            <person name="Wang X."/>
            <person name="Warfsmann J."/>
            <person name="Weissenbach J."/>
            <person name="White D.D."/>
            <person name="White J.D."/>
            <person name="Wiley G.B."/>
            <person name="Wincker P."/>
            <person name="Xing Y."/>
            <person name="Yang L."/>
            <person name="Yao Z."/>
            <person name="Ying F."/>
            <person name="Zhai J."/>
            <person name="Zhou L."/>
            <person name="Zuber A."/>
            <person name="Denarie J."/>
            <person name="Dixon R.A."/>
            <person name="May G.D."/>
            <person name="Schwartz D.C."/>
            <person name="Rogers J."/>
            <person name="Quetier F."/>
            <person name="Town C.D."/>
            <person name="Roe B.A."/>
        </authorList>
    </citation>
    <scope>NUCLEOTIDE SEQUENCE [LARGE SCALE GENOMIC DNA]</scope>
    <source>
        <strain evidence="3">A17</strain>
        <strain evidence="5 6">cv. Jemalong A17</strain>
    </source>
</reference>
<dbReference type="Proteomes" id="UP000265566">
    <property type="component" value="Chromosome 4"/>
</dbReference>
<keyword evidence="6" id="KW-1185">Reference proteome</keyword>
<proteinExistence type="predicted"/>
<gene>
    <name evidence="3" type="ordered locus">MTR_4g065820</name>
    <name evidence="4" type="ORF">MtrunA17_Chr4g0032911</name>
</gene>
<dbReference type="GO" id="GO:0046872">
    <property type="term" value="F:metal ion binding"/>
    <property type="evidence" value="ECO:0007669"/>
    <property type="project" value="InterPro"/>
</dbReference>
<evidence type="ECO:0000313" key="5">
    <source>
        <dbReference type="EnsemblPlants" id="KEH30246"/>
    </source>
</evidence>